<dbReference type="PANTHER" id="PTHR30502">
    <property type="entry name" value="2-KETO-3-DEOXY-L-RHAMNONATE ALDOLASE"/>
    <property type="match status" value="1"/>
</dbReference>
<dbReference type="InterPro" id="IPR040442">
    <property type="entry name" value="Pyrv_kinase-like_dom_sf"/>
</dbReference>
<dbReference type="InterPro" id="IPR005000">
    <property type="entry name" value="Aldolase/citrate-lyase_domain"/>
</dbReference>
<protein>
    <submittedName>
        <fullName evidence="5">2,4-dihydroxyhept-2-ene-1,7-dioic acid aldolase</fullName>
    </submittedName>
</protein>
<evidence type="ECO:0000256" key="3">
    <source>
        <dbReference type="ARBA" id="ARBA00023239"/>
    </source>
</evidence>
<dbReference type="GO" id="GO:0046872">
    <property type="term" value="F:metal ion binding"/>
    <property type="evidence" value="ECO:0007669"/>
    <property type="project" value="UniProtKB-KW"/>
</dbReference>
<dbReference type="Pfam" id="PF03328">
    <property type="entry name" value="HpcH_HpaI"/>
    <property type="match status" value="1"/>
</dbReference>
<dbReference type="GO" id="GO:0016832">
    <property type="term" value="F:aldehyde-lyase activity"/>
    <property type="evidence" value="ECO:0007669"/>
    <property type="project" value="TreeGrafter"/>
</dbReference>
<comment type="caution">
    <text evidence="5">The sequence shown here is derived from an EMBL/GenBank/DDBJ whole genome shotgun (WGS) entry which is preliminary data.</text>
</comment>
<dbReference type="GO" id="GO:0005737">
    <property type="term" value="C:cytoplasm"/>
    <property type="evidence" value="ECO:0007669"/>
    <property type="project" value="TreeGrafter"/>
</dbReference>
<sequence length="262" mass="27772">MNSSNMLKKRLKEGKACVNAWLAIPSGFSAETMAQCGWDSVTVDMQHGVQDYHSMVACFQAMDKHPVTPLVRVPWNEPGIIGKVLDGGAWGVICPMVNNAAEAKALVSYSLYPPKGKRSNGPIRAGAYGSATPYQATANDEVLIIPMIETQEAIDNIDAILDVPGISGIYIGPSDLGLSLGLVPKLDRDEPQVLAIYDKLVAAVKKRGQFAGIHNATASYAAKIIGKGFQFVTIANDSGLMAMAARAAVAQTRKEAGAIADK</sequence>
<dbReference type="EMBL" id="BKAJ01000039">
    <property type="protein sequence ID" value="GEP55577.1"/>
    <property type="molecule type" value="Genomic_DNA"/>
</dbReference>
<feature type="domain" description="HpcH/HpaI aldolase/citrate lyase" evidence="4">
    <location>
        <begin position="26"/>
        <end position="242"/>
    </location>
</feature>
<dbReference type="Proteomes" id="UP000321058">
    <property type="component" value="Unassembled WGS sequence"/>
</dbReference>
<keyword evidence="6" id="KW-1185">Reference proteome</keyword>
<name>A0A512N9C1_9HYPH</name>
<dbReference type="OrthoDB" id="9802624at2"/>
<comment type="similarity">
    <text evidence="1">Belongs to the HpcH/HpaI aldolase family.</text>
</comment>
<organism evidence="5 6">
    <name type="scientific">Reyranella soli</name>
    <dbReference type="NCBI Taxonomy" id="1230389"/>
    <lineage>
        <taxon>Bacteria</taxon>
        <taxon>Pseudomonadati</taxon>
        <taxon>Pseudomonadota</taxon>
        <taxon>Alphaproteobacteria</taxon>
        <taxon>Hyphomicrobiales</taxon>
        <taxon>Reyranellaceae</taxon>
        <taxon>Reyranella</taxon>
    </lineage>
</organism>
<reference evidence="5 6" key="1">
    <citation type="submission" date="2019-07" db="EMBL/GenBank/DDBJ databases">
        <title>Whole genome shotgun sequence of Reyranella soli NBRC 108950.</title>
        <authorList>
            <person name="Hosoyama A."/>
            <person name="Uohara A."/>
            <person name="Ohji S."/>
            <person name="Ichikawa N."/>
        </authorList>
    </citation>
    <scope>NUCLEOTIDE SEQUENCE [LARGE SCALE GENOMIC DNA]</scope>
    <source>
        <strain evidence="5 6">NBRC 108950</strain>
    </source>
</reference>
<dbReference type="PANTHER" id="PTHR30502:SF0">
    <property type="entry name" value="PHOSPHOENOLPYRUVATE CARBOXYLASE FAMILY PROTEIN"/>
    <property type="match status" value="1"/>
</dbReference>
<evidence type="ECO:0000256" key="1">
    <source>
        <dbReference type="ARBA" id="ARBA00005568"/>
    </source>
</evidence>
<evidence type="ECO:0000313" key="5">
    <source>
        <dbReference type="EMBL" id="GEP55577.1"/>
    </source>
</evidence>
<accession>A0A512N9C1</accession>
<dbReference type="InterPro" id="IPR015813">
    <property type="entry name" value="Pyrv/PenolPyrv_kinase-like_dom"/>
</dbReference>
<proteinExistence type="inferred from homology"/>
<gene>
    <name evidence="5" type="primary">hpcH_1</name>
    <name evidence="5" type="ORF">RSO01_27430</name>
</gene>
<dbReference type="AlphaFoldDB" id="A0A512N9C1"/>
<dbReference type="Gene3D" id="3.20.20.60">
    <property type="entry name" value="Phosphoenolpyruvate-binding domains"/>
    <property type="match status" value="1"/>
</dbReference>
<dbReference type="RefSeq" id="WP_147149665.1">
    <property type="nucleotide sequence ID" value="NZ_BKAJ01000039.1"/>
</dbReference>
<dbReference type="SUPFAM" id="SSF51621">
    <property type="entry name" value="Phosphoenolpyruvate/pyruvate domain"/>
    <property type="match status" value="1"/>
</dbReference>
<evidence type="ECO:0000259" key="4">
    <source>
        <dbReference type="Pfam" id="PF03328"/>
    </source>
</evidence>
<evidence type="ECO:0000256" key="2">
    <source>
        <dbReference type="ARBA" id="ARBA00022723"/>
    </source>
</evidence>
<keyword evidence="2" id="KW-0479">Metal-binding</keyword>
<evidence type="ECO:0000313" key="6">
    <source>
        <dbReference type="Proteomes" id="UP000321058"/>
    </source>
</evidence>
<dbReference type="InterPro" id="IPR050251">
    <property type="entry name" value="HpcH-HpaI_aldolase"/>
</dbReference>
<keyword evidence="3" id="KW-0456">Lyase</keyword>